<sequence>MGNNVQTMNRINFEDIQFLLHNPDKYIIINTLGSNEQDCLIPNTIDPEKEIAIINQLLKTDSKYKYKYMKIIVYGKNSNDDTIYKKYNQLLSLGFREVYVYTGGLFEWLLLQDIYGYKEFPTTKKELDILRYKPRKMLNVSLLEY</sequence>
<dbReference type="Pfam" id="PF00581">
    <property type="entry name" value="Rhodanese"/>
    <property type="match status" value="1"/>
</dbReference>
<dbReference type="AlphaFoldDB" id="A0A6C0DJT7"/>
<proteinExistence type="predicted"/>
<organism evidence="2">
    <name type="scientific">viral metagenome</name>
    <dbReference type="NCBI Taxonomy" id="1070528"/>
    <lineage>
        <taxon>unclassified sequences</taxon>
        <taxon>metagenomes</taxon>
        <taxon>organismal metagenomes</taxon>
    </lineage>
</organism>
<reference evidence="2" key="1">
    <citation type="journal article" date="2020" name="Nature">
        <title>Giant virus diversity and host interactions through global metagenomics.</title>
        <authorList>
            <person name="Schulz F."/>
            <person name="Roux S."/>
            <person name="Paez-Espino D."/>
            <person name="Jungbluth S."/>
            <person name="Walsh D.A."/>
            <person name="Denef V.J."/>
            <person name="McMahon K.D."/>
            <person name="Konstantinidis K.T."/>
            <person name="Eloe-Fadrosh E.A."/>
            <person name="Kyrpides N.C."/>
            <person name="Woyke T."/>
        </authorList>
    </citation>
    <scope>NUCLEOTIDE SEQUENCE</scope>
    <source>
        <strain evidence="2">GVMAG-M-3300023174-182</strain>
    </source>
</reference>
<evidence type="ECO:0000313" key="2">
    <source>
        <dbReference type="EMBL" id="QHT16189.1"/>
    </source>
</evidence>
<dbReference type="EMBL" id="MN739617">
    <property type="protein sequence ID" value="QHT16189.1"/>
    <property type="molecule type" value="Genomic_DNA"/>
</dbReference>
<dbReference type="PROSITE" id="PS50206">
    <property type="entry name" value="RHODANESE_3"/>
    <property type="match status" value="1"/>
</dbReference>
<evidence type="ECO:0000259" key="1">
    <source>
        <dbReference type="PROSITE" id="PS50206"/>
    </source>
</evidence>
<dbReference type="InterPro" id="IPR036873">
    <property type="entry name" value="Rhodanese-like_dom_sf"/>
</dbReference>
<name>A0A6C0DJT7_9ZZZZ</name>
<dbReference type="InterPro" id="IPR001763">
    <property type="entry name" value="Rhodanese-like_dom"/>
</dbReference>
<accession>A0A6C0DJT7</accession>
<feature type="domain" description="Rhodanese" evidence="1">
    <location>
        <begin position="90"/>
        <end position="113"/>
    </location>
</feature>
<dbReference type="SUPFAM" id="SSF52821">
    <property type="entry name" value="Rhodanese/Cell cycle control phosphatase"/>
    <property type="match status" value="1"/>
</dbReference>
<protein>
    <recommendedName>
        <fullName evidence="1">Rhodanese domain-containing protein</fullName>
    </recommendedName>
</protein>